<accession>A0AA96WPT8</accession>
<protein>
    <submittedName>
        <fullName evidence="1">Phytanoyl-CoA dioxygenase family protein</fullName>
    </submittedName>
</protein>
<dbReference type="AlphaFoldDB" id="A0AA96WPT8"/>
<name>A0AA96WPT8_LEPBY</name>
<gene>
    <name evidence="1" type="ORF">Q2T42_18970</name>
</gene>
<dbReference type="GO" id="GO:0016706">
    <property type="term" value="F:2-oxoglutarate-dependent dioxygenase activity"/>
    <property type="evidence" value="ECO:0007669"/>
    <property type="project" value="UniProtKB-ARBA"/>
</dbReference>
<reference evidence="1" key="2">
    <citation type="submission" date="2023-07" db="EMBL/GenBank/DDBJ databases">
        <authorList>
            <person name="Bai X.-H."/>
            <person name="Wang H.-H."/>
            <person name="Wang J."/>
            <person name="Ma M.-Y."/>
            <person name="Hu H.-H."/>
            <person name="Song Z.-L."/>
            <person name="Ma H.-G."/>
            <person name="Fan Y."/>
            <person name="Du C.-Y."/>
            <person name="Xu J.-C."/>
        </authorList>
    </citation>
    <scope>NUCLEOTIDE SEQUENCE</scope>
    <source>
        <strain evidence="1">CZ1</strain>
    </source>
</reference>
<reference evidence="1" key="1">
    <citation type="journal article" date="2023" name="Plants (Basel)">
        <title>Genomic Analysis of Leptolyngbya boryana CZ1 Reveals Efficient Carbon Fixation Modules.</title>
        <authorList>
            <person name="Bai X."/>
            <person name="Wang H."/>
            <person name="Cheng W."/>
            <person name="Wang J."/>
            <person name="Ma M."/>
            <person name="Hu H."/>
            <person name="Song Z."/>
            <person name="Ma H."/>
            <person name="Fan Y."/>
            <person name="Du C."/>
            <person name="Xu J."/>
        </authorList>
    </citation>
    <scope>NUCLEOTIDE SEQUENCE</scope>
    <source>
        <strain evidence="1">CZ1</strain>
    </source>
</reference>
<sequence>MRQSIFSRFAILPELNGDYPLLPEQIETFQQMGHLRLDSMMTIDEIAAYRPGLVAAVNRYDLERKAMEKSVAGQSQGWKFVENLWQLDATARQFVLAKRFGKIAADLLGVDTVRLFRDQSYFKDPGGGNTPWHQDGYFMPLDTQKIVTMWIAISDVSADMAPMTFVTGSHLQGYMGTSMPMDASLNEFEHAIAQRGFQFCNYGAMAAGDASFHWGWTLHSSRQNTDHSTREAFVVVYYADGARVSMPPVSSNALPQEHFAAVIRQHNLNTCLPGLQSGDLAVTDMNPIVYQRS</sequence>
<dbReference type="Gene3D" id="2.60.120.620">
    <property type="entry name" value="q2cbj1_9rhob like domain"/>
    <property type="match status" value="1"/>
</dbReference>
<dbReference type="Pfam" id="PF05721">
    <property type="entry name" value="PhyH"/>
    <property type="match status" value="1"/>
</dbReference>
<evidence type="ECO:0000313" key="1">
    <source>
        <dbReference type="EMBL" id="WNZ43921.1"/>
    </source>
</evidence>
<keyword evidence="1" id="KW-0560">Oxidoreductase</keyword>
<dbReference type="RefSeq" id="WP_316426101.1">
    <property type="nucleotide sequence ID" value="NZ_CP130144.1"/>
</dbReference>
<organism evidence="1">
    <name type="scientific">Leptolyngbya boryana CZ1</name>
    <dbReference type="NCBI Taxonomy" id="3060204"/>
    <lineage>
        <taxon>Bacteria</taxon>
        <taxon>Bacillati</taxon>
        <taxon>Cyanobacteriota</taxon>
        <taxon>Cyanophyceae</taxon>
        <taxon>Leptolyngbyales</taxon>
        <taxon>Leptolyngbyaceae</taxon>
        <taxon>Leptolyngbya group</taxon>
        <taxon>Leptolyngbya</taxon>
    </lineage>
</organism>
<dbReference type="PANTHER" id="PTHR20883">
    <property type="entry name" value="PHYTANOYL-COA DIOXYGENASE DOMAIN CONTAINING 1"/>
    <property type="match status" value="1"/>
</dbReference>
<dbReference type="EMBL" id="CP130144">
    <property type="protein sequence ID" value="WNZ43921.1"/>
    <property type="molecule type" value="Genomic_DNA"/>
</dbReference>
<dbReference type="SUPFAM" id="SSF51197">
    <property type="entry name" value="Clavaminate synthase-like"/>
    <property type="match status" value="1"/>
</dbReference>
<dbReference type="GO" id="GO:0005506">
    <property type="term" value="F:iron ion binding"/>
    <property type="evidence" value="ECO:0007669"/>
    <property type="project" value="UniProtKB-ARBA"/>
</dbReference>
<proteinExistence type="predicted"/>
<dbReference type="PANTHER" id="PTHR20883:SF49">
    <property type="entry name" value="PHYTANOYL-COA DIOXYGENASE"/>
    <property type="match status" value="1"/>
</dbReference>
<keyword evidence="1" id="KW-0223">Dioxygenase</keyword>
<dbReference type="InterPro" id="IPR008775">
    <property type="entry name" value="Phytyl_CoA_dOase-like"/>
</dbReference>